<sequence length="472" mass="51411">MEEAKRENGNGEKNMADDIALSLKGLHVTKTKNREMTARNRSLENLLQSKEKALKKVEEGNIRAINHIQQKLLQSLEIDKTQSMEDLRTLQHVNRMSLAPLVSRAVGTLEDETPEDSPTGSGDQSPRSGGSTPGSSTPTTPRRLKPLTRTVSDGPVSKRLSRKLALQEDMFRLPPVNKHIEPLRKRSYSDSASLPSPPAFPRGLNDRSPVPTPPASPRPASASPRRAGPLGSPRSQAGSNPSSPRQVSPSLSPRDAPVSSSPRAAENRPASASAHPPPPPSTQGWTSAANVRPMSASPRGRPGSASRPASGKPRAILLHSNSSLLLDAVSSPRLLRRVNTAPPHRLIPSLKPQDSSHSPRADDAEQKDDHIDATSPKVVRKSQAPPSYMRSTGSSRWKCRRIRPADVYASDSSDDEEDSRTATFTRMMPLYLSQQGTPLVKRDFSVKPSESGGMRDSFEELKTCRYLRKGKQ</sequence>
<dbReference type="Proteomes" id="UP000515135">
    <property type="component" value="Unplaced"/>
</dbReference>
<dbReference type="KEGG" id="bbel:109478564"/>
<evidence type="ECO:0000313" key="3">
    <source>
        <dbReference type="Proteomes" id="UP000515135"/>
    </source>
</evidence>
<proteinExistence type="predicted"/>
<dbReference type="GeneID" id="109478564"/>
<feature type="compositionally biased region" description="Low complexity" evidence="2">
    <location>
        <begin position="125"/>
        <end position="141"/>
    </location>
</feature>
<feature type="region of interest" description="Disordered" evidence="2">
    <location>
        <begin position="328"/>
        <end position="396"/>
    </location>
</feature>
<feature type="compositionally biased region" description="Low complexity" evidence="2">
    <location>
        <begin position="218"/>
        <end position="229"/>
    </location>
</feature>
<keyword evidence="3" id="KW-1185">Reference proteome</keyword>
<protein>
    <submittedName>
        <fullName evidence="4">Arginine-glutamic acid dipeptide repeats protein-like</fullName>
    </submittedName>
</protein>
<evidence type="ECO:0000256" key="2">
    <source>
        <dbReference type="SAM" id="MobiDB-lite"/>
    </source>
</evidence>
<feature type="compositionally biased region" description="Polar residues" evidence="2">
    <location>
        <begin position="233"/>
        <end position="251"/>
    </location>
</feature>
<organism evidence="3 4">
    <name type="scientific">Branchiostoma belcheri</name>
    <name type="common">Amphioxus</name>
    <dbReference type="NCBI Taxonomy" id="7741"/>
    <lineage>
        <taxon>Eukaryota</taxon>
        <taxon>Metazoa</taxon>
        <taxon>Chordata</taxon>
        <taxon>Cephalochordata</taxon>
        <taxon>Leptocardii</taxon>
        <taxon>Amphioxiformes</taxon>
        <taxon>Branchiostomatidae</taxon>
        <taxon>Branchiostoma</taxon>
    </lineage>
</organism>
<feature type="compositionally biased region" description="Basic and acidic residues" evidence="2">
    <location>
        <begin position="178"/>
        <end position="188"/>
    </location>
</feature>
<feature type="region of interest" description="Disordered" evidence="2">
    <location>
        <begin position="108"/>
        <end position="316"/>
    </location>
</feature>
<dbReference type="AlphaFoldDB" id="A0A6P4ZGA1"/>
<name>A0A6P4ZGA1_BRABE</name>
<reference evidence="4" key="1">
    <citation type="submission" date="2025-08" db="UniProtKB">
        <authorList>
            <consortium name="RefSeq"/>
        </authorList>
    </citation>
    <scope>IDENTIFICATION</scope>
    <source>
        <tissue evidence="4">Gonad</tissue>
    </source>
</reference>
<evidence type="ECO:0000256" key="1">
    <source>
        <dbReference type="SAM" id="Coils"/>
    </source>
</evidence>
<feature type="compositionally biased region" description="Basic and acidic residues" evidence="2">
    <location>
        <begin position="357"/>
        <end position="372"/>
    </location>
</feature>
<gene>
    <name evidence="4" type="primary">LOC109478564</name>
</gene>
<dbReference type="RefSeq" id="XP_019635768.1">
    <property type="nucleotide sequence ID" value="XM_019780209.1"/>
</dbReference>
<feature type="coiled-coil region" evidence="1">
    <location>
        <begin position="33"/>
        <end position="63"/>
    </location>
</feature>
<dbReference type="OrthoDB" id="10035510at2759"/>
<evidence type="ECO:0000313" key="4">
    <source>
        <dbReference type="RefSeq" id="XP_019635768.1"/>
    </source>
</evidence>
<accession>A0A6P4ZGA1</accession>
<keyword evidence="1" id="KW-0175">Coiled coil</keyword>